<organism evidence="1 2">
    <name type="scientific">Flavobacterium xueshanense</name>
    <dbReference type="NCBI Taxonomy" id="935223"/>
    <lineage>
        <taxon>Bacteria</taxon>
        <taxon>Pseudomonadati</taxon>
        <taxon>Bacteroidota</taxon>
        <taxon>Flavobacteriia</taxon>
        <taxon>Flavobacteriales</taxon>
        <taxon>Flavobacteriaceae</taxon>
        <taxon>Flavobacterium</taxon>
    </lineage>
</organism>
<dbReference type="RefSeq" id="WP_091208403.1">
    <property type="nucleotide sequence ID" value="NZ_FONQ01000019.1"/>
</dbReference>
<evidence type="ECO:0000313" key="1">
    <source>
        <dbReference type="EMBL" id="SFF40123.1"/>
    </source>
</evidence>
<name>A0A1I2IER0_9FLAO</name>
<dbReference type="EMBL" id="FONQ01000019">
    <property type="protein sequence ID" value="SFF40123.1"/>
    <property type="molecule type" value="Genomic_DNA"/>
</dbReference>
<dbReference type="AlphaFoldDB" id="A0A1I2IER0"/>
<keyword evidence="2" id="KW-1185">Reference proteome</keyword>
<reference evidence="2" key="1">
    <citation type="submission" date="2016-10" db="EMBL/GenBank/DDBJ databases">
        <authorList>
            <person name="Varghese N."/>
            <person name="Submissions S."/>
        </authorList>
    </citation>
    <scope>NUCLEOTIDE SEQUENCE [LARGE SCALE GENOMIC DNA]</scope>
    <source>
        <strain evidence="2">CGMCC 1.9227</strain>
    </source>
</reference>
<protein>
    <submittedName>
        <fullName evidence="1">Uncharacterized protein</fullName>
    </submittedName>
</protein>
<accession>A0A1I2IER0</accession>
<evidence type="ECO:0000313" key="2">
    <source>
        <dbReference type="Proteomes" id="UP000198596"/>
    </source>
</evidence>
<dbReference type="OrthoDB" id="1359953at2"/>
<gene>
    <name evidence="1" type="ORF">SAMN04488131_11963</name>
</gene>
<sequence>MKKLILVLLIMTALHCKSQNYEAKEINNLELSNIIGNISAFKTYPLTDNVVNIVIIKNLTGSAKNKESGEVSNNLYLTKCEFGELPICKLYLLEDFINLHIDKAYEDKKNIKINITSGNYKRRKLSTILISKN</sequence>
<proteinExistence type="predicted"/>
<dbReference type="Proteomes" id="UP000198596">
    <property type="component" value="Unassembled WGS sequence"/>
</dbReference>